<sequence length="282" mass="30589">MLVTSRRPPCGTLRSGELVAESFDGIFGFSPYPLSFSSQIHSLGLSSGVFTLCMKSGGGGILVFGEILEPGIIYTPVIPSQNYYELNLQSISVNGQELPIDPSVFRPSSVQKTVVDTGTALAYLADGAFDPFVDAIAAAVSPSVRPVLRNEDRCFVSSSSADSSFPSVALHFVGGAAMILKPRNYLRSEDQTVYCIAWKKNYGRQITVLGDIVLMDKIVVHDLENMLFGWKEYDCSRSVNVVSSTRKKHVNSGHVSYKISRNTGFAIMLAHVLIVYAISTAS</sequence>
<dbReference type="PANTHER" id="PTHR13683">
    <property type="entry name" value="ASPARTYL PROTEASES"/>
    <property type="match status" value="1"/>
</dbReference>
<dbReference type="Gene3D" id="2.40.70.10">
    <property type="entry name" value="Acid Proteases"/>
    <property type="match status" value="2"/>
</dbReference>
<gene>
    <name evidence="3" type="ORF">QYE76_053415</name>
</gene>
<evidence type="ECO:0000313" key="3">
    <source>
        <dbReference type="EMBL" id="KAK1665256.1"/>
    </source>
</evidence>
<proteinExistence type="inferred from homology"/>
<name>A0AAD8SX67_LOLMU</name>
<dbReference type="PROSITE" id="PS51767">
    <property type="entry name" value="PEPTIDASE_A1"/>
    <property type="match status" value="1"/>
</dbReference>
<dbReference type="SUPFAM" id="SSF50630">
    <property type="entry name" value="Acid proteases"/>
    <property type="match status" value="1"/>
</dbReference>
<dbReference type="InterPro" id="IPR033121">
    <property type="entry name" value="PEPTIDASE_A1"/>
</dbReference>
<dbReference type="AlphaFoldDB" id="A0AAD8SX67"/>
<evidence type="ECO:0000256" key="1">
    <source>
        <dbReference type="ARBA" id="ARBA00007447"/>
    </source>
</evidence>
<keyword evidence="4" id="KW-1185">Reference proteome</keyword>
<dbReference type="PANTHER" id="PTHR13683:SF875">
    <property type="entry name" value="EUKARYOTIC ASPARTYL PROTEASE FAMILY PROTEIN"/>
    <property type="match status" value="1"/>
</dbReference>
<accession>A0AAD8SX67</accession>
<comment type="similarity">
    <text evidence="1">Belongs to the peptidase A1 family.</text>
</comment>
<comment type="caution">
    <text evidence="3">The sequence shown here is derived from an EMBL/GenBank/DDBJ whole genome shotgun (WGS) entry which is preliminary data.</text>
</comment>
<evidence type="ECO:0000313" key="4">
    <source>
        <dbReference type="Proteomes" id="UP001231189"/>
    </source>
</evidence>
<feature type="domain" description="Peptidase A1" evidence="2">
    <location>
        <begin position="1"/>
        <end position="231"/>
    </location>
</feature>
<dbReference type="Proteomes" id="UP001231189">
    <property type="component" value="Unassembled WGS sequence"/>
</dbReference>
<organism evidence="3 4">
    <name type="scientific">Lolium multiflorum</name>
    <name type="common">Italian ryegrass</name>
    <name type="synonym">Lolium perenne subsp. multiflorum</name>
    <dbReference type="NCBI Taxonomy" id="4521"/>
    <lineage>
        <taxon>Eukaryota</taxon>
        <taxon>Viridiplantae</taxon>
        <taxon>Streptophyta</taxon>
        <taxon>Embryophyta</taxon>
        <taxon>Tracheophyta</taxon>
        <taxon>Spermatophyta</taxon>
        <taxon>Magnoliopsida</taxon>
        <taxon>Liliopsida</taxon>
        <taxon>Poales</taxon>
        <taxon>Poaceae</taxon>
        <taxon>BOP clade</taxon>
        <taxon>Pooideae</taxon>
        <taxon>Poodae</taxon>
        <taxon>Poeae</taxon>
        <taxon>Poeae Chloroplast Group 2 (Poeae type)</taxon>
        <taxon>Loliodinae</taxon>
        <taxon>Loliinae</taxon>
        <taxon>Lolium</taxon>
    </lineage>
</organism>
<dbReference type="InterPro" id="IPR021109">
    <property type="entry name" value="Peptidase_aspartic_dom_sf"/>
</dbReference>
<dbReference type="FunFam" id="2.40.70.10:FF:000018">
    <property type="entry name" value="Aspartic proteinase-like protein 2"/>
    <property type="match status" value="1"/>
</dbReference>
<dbReference type="Pfam" id="PF14541">
    <property type="entry name" value="TAXi_C"/>
    <property type="match status" value="1"/>
</dbReference>
<reference evidence="3" key="1">
    <citation type="submission" date="2023-07" db="EMBL/GenBank/DDBJ databases">
        <title>A chromosome-level genome assembly of Lolium multiflorum.</title>
        <authorList>
            <person name="Chen Y."/>
            <person name="Copetti D."/>
            <person name="Kolliker R."/>
            <person name="Studer B."/>
        </authorList>
    </citation>
    <scope>NUCLEOTIDE SEQUENCE</scope>
    <source>
        <strain evidence="3">02402/16</strain>
        <tissue evidence="3">Leaf</tissue>
    </source>
</reference>
<dbReference type="GO" id="GO:0006508">
    <property type="term" value="P:proteolysis"/>
    <property type="evidence" value="ECO:0007669"/>
    <property type="project" value="InterPro"/>
</dbReference>
<dbReference type="InterPro" id="IPR032799">
    <property type="entry name" value="TAXi_C"/>
</dbReference>
<evidence type="ECO:0000259" key="2">
    <source>
        <dbReference type="PROSITE" id="PS51767"/>
    </source>
</evidence>
<dbReference type="EMBL" id="JAUUTY010000003">
    <property type="protein sequence ID" value="KAK1665256.1"/>
    <property type="molecule type" value="Genomic_DNA"/>
</dbReference>
<dbReference type="GO" id="GO:0004190">
    <property type="term" value="F:aspartic-type endopeptidase activity"/>
    <property type="evidence" value="ECO:0007669"/>
    <property type="project" value="InterPro"/>
</dbReference>
<protein>
    <recommendedName>
        <fullName evidence="2">Peptidase A1 domain-containing protein</fullName>
    </recommendedName>
</protein>
<dbReference type="InterPro" id="IPR001461">
    <property type="entry name" value="Aspartic_peptidase_A1"/>
</dbReference>